<keyword evidence="5 9" id="KW-0472">Membrane</keyword>
<dbReference type="SUPFAM" id="SSF48726">
    <property type="entry name" value="Immunoglobulin"/>
    <property type="match status" value="2"/>
</dbReference>
<dbReference type="InterPro" id="IPR013783">
    <property type="entry name" value="Ig-like_fold"/>
</dbReference>
<evidence type="ECO:0000313" key="13">
    <source>
        <dbReference type="Proteomes" id="UP000438429"/>
    </source>
</evidence>
<evidence type="ECO:0000259" key="11">
    <source>
        <dbReference type="PROSITE" id="PS50835"/>
    </source>
</evidence>
<evidence type="ECO:0000256" key="1">
    <source>
        <dbReference type="ARBA" id="ARBA00004236"/>
    </source>
</evidence>
<keyword evidence="6" id="KW-1015">Disulfide bond</keyword>
<reference evidence="12 13" key="1">
    <citation type="submission" date="2019-06" db="EMBL/GenBank/DDBJ databases">
        <title>Draft genomes of female and male turbot (Scophthalmus maximus).</title>
        <authorList>
            <person name="Xu H."/>
            <person name="Xu X.-W."/>
            <person name="Shao C."/>
            <person name="Chen S."/>
        </authorList>
    </citation>
    <scope>NUCLEOTIDE SEQUENCE [LARGE SCALE GENOMIC DNA]</scope>
    <source>
        <strain evidence="12">Ysfricsl-2016a</strain>
        <tissue evidence="12">Blood</tissue>
    </source>
</reference>
<feature type="region of interest" description="Disordered" evidence="8">
    <location>
        <begin position="332"/>
        <end position="380"/>
    </location>
</feature>
<evidence type="ECO:0000256" key="7">
    <source>
        <dbReference type="ARBA" id="ARBA00023180"/>
    </source>
</evidence>
<organism evidence="12 13">
    <name type="scientific">Scophthalmus maximus</name>
    <name type="common">Turbot</name>
    <name type="synonym">Psetta maxima</name>
    <dbReference type="NCBI Taxonomy" id="52904"/>
    <lineage>
        <taxon>Eukaryota</taxon>
        <taxon>Metazoa</taxon>
        <taxon>Chordata</taxon>
        <taxon>Craniata</taxon>
        <taxon>Vertebrata</taxon>
        <taxon>Euteleostomi</taxon>
        <taxon>Actinopterygii</taxon>
        <taxon>Neopterygii</taxon>
        <taxon>Teleostei</taxon>
        <taxon>Neoteleostei</taxon>
        <taxon>Acanthomorphata</taxon>
        <taxon>Carangaria</taxon>
        <taxon>Pleuronectiformes</taxon>
        <taxon>Pleuronectoidei</taxon>
        <taxon>Scophthalmidae</taxon>
        <taxon>Scophthalmus</taxon>
    </lineage>
</organism>
<keyword evidence="4" id="KW-0391">Immunity</keyword>
<dbReference type="SMART" id="SM00406">
    <property type="entry name" value="IGv"/>
    <property type="match status" value="2"/>
</dbReference>
<feature type="domain" description="Ig-like" evidence="11">
    <location>
        <begin position="128"/>
        <end position="226"/>
    </location>
</feature>
<feature type="signal peptide" evidence="10">
    <location>
        <begin position="1"/>
        <end position="18"/>
    </location>
</feature>
<keyword evidence="9" id="KW-0812">Transmembrane</keyword>
<evidence type="ECO:0000256" key="4">
    <source>
        <dbReference type="ARBA" id="ARBA00022859"/>
    </source>
</evidence>
<dbReference type="PANTHER" id="PTHR19433">
    <property type="entry name" value="T-CELL RECEPTOR ALPHA CHAIN V REGION-RELATED"/>
    <property type="match status" value="1"/>
</dbReference>
<evidence type="ECO:0000256" key="9">
    <source>
        <dbReference type="SAM" id="Phobius"/>
    </source>
</evidence>
<dbReference type="InterPro" id="IPR007110">
    <property type="entry name" value="Ig-like_dom"/>
</dbReference>
<dbReference type="AlphaFoldDB" id="A0A6A4SXZ1"/>
<dbReference type="Pfam" id="PF07686">
    <property type="entry name" value="V-set"/>
    <property type="match status" value="1"/>
</dbReference>
<protein>
    <recommendedName>
        <fullName evidence="11">Ig-like domain-containing protein</fullName>
    </recommendedName>
</protein>
<gene>
    <name evidence="12" type="ORF">F2P81_008331</name>
</gene>
<dbReference type="CDD" id="cd00099">
    <property type="entry name" value="IgV"/>
    <property type="match status" value="2"/>
</dbReference>
<dbReference type="GO" id="GO:0005886">
    <property type="term" value="C:plasma membrane"/>
    <property type="evidence" value="ECO:0007669"/>
    <property type="project" value="UniProtKB-SubCell"/>
</dbReference>
<keyword evidence="7" id="KW-0325">Glycoprotein</keyword>
<dbReference type="InterPro" id="IPR013106">
    <property type="entry name" value="Ig_V-set"/>
</dbReference>
<evidence type="ECO:0000256" key="5">
    <source>
        <dbReference type="ARBA" id="ARBA00023136"/>
    </source>
</evidence>
<accession>A0A6A4SXZ1</accession>
<comment type="subcellular location">
    <subcellularLocation>
        <location evidence="1">Cell membrane</location>
    </subcellularLocation>
</comment>
<dbReference type="SMART" id="SM00409">
    <property type="entry name" value="IG"/>
    <property type="match status" value="2"/>
</dbReference>
<dbReference type="PANTHER" id="PTHR19433:SF111">
    <property type="entry name" value="T CELL RECEPTOR ALPHA VARIABLE 4"/>
    <property type="match status" value="1"/>
</dbReference>
<proteinExistence type="predicted"/>
<dbReference type="PROSITE" id="PS50835">
    <property type="entry name" value="IG_LIKE"/>
    <property type="match status" value="2"/>
</dbReference>
<evidence type="ECO:0000256" key="2">
    <source>
        <dbReference type="ARBA" id="ARBA00022475"/>
    </source>
</evidence>
<dbReference type="GO" id="GO:0002376">
    <property type="term" value="P:immune system process"/>
    <property type="evidence" value="ECO:0007669"/>
    <property type="project" value="UniProtKB-KW"/>
</dbReference>
<keyword evidence="2" id="KW-1003">Cell membrane</keyword>
<name>A0A6A4SXZ1_SCOMX</name>
<comment type="caution">
    <text evidence="12">The sequence shown here is derived from an EMBL/GenBank/DDBJ whole genome shotgun (WGS) entry which is preliminary data.</text>
</comment>
<sequence>MLIIFHLLLLLRVKRCTFDQIFETRTAGVGHDVDLTCSRHETVYSFNLFWIRLVSGNFPEVLGGTHSFDNADVNETPHFTVKQEPGIFLLRIKKTERSDTGVYYCIRVEQLVMIFLKGTFLRIKGPEPDVSTVIQVPPSDPVGPGDPVTLQCSVLSDSENNTCPGYHRVFWFRSGSDESHPSLIHAHGNSRDECEKNPEDHWPQKCVYNFCKNVSSSDAGTHYCAVATCGEILFGRGTKVDNKAPNVWDVQKTNTVLFLLCATLAISLIVIGFLIHIIKKKTCDCCKAVVSFPTEAATVRGNQQNQQLPHRRVTFSTANQAQDLQDASQHSYYDSGLEESETPSSKSSSGPRIGPLALPEDHYERTTPDGSIGEMEHPENDRRKQFISLSRSRIVFVFVLKYSSVLQIYFTGPVTLSSASSAVNLLNGNT</sequence>
<dbReference type="Proteomes" id="UP000438429">
    <property type="component" value="Unassembled WGS sequence"/>
</dbReference>
<evidence type="ECO:0000256" key="3">
    <source>
        <dbReference type="ARBA" id="ARBA00022729"/>
    </source>
</evidence>
<evidence type="ECO:0000256" key="8">
    <source>
        <dbReference type="SAM" id="MobiDB-lite"/>
    </source>
</evidence>
<feature type="transmembrane region" description="Helical" evidence="9">
    <location>
        <begin position="392"/>
        <end position="410"/>
    </location>
</feature>
<dbReference type="GO" id="GO:0009617">
    <property type="term" value="P:response to bacterium"/>
    <property type="evidence" value="ECO:0007669"/>
    <property type="project" value="TreeGrafter"/>
</dbReference>
<feature type="chain" id="PRO_5025498150" description="Ig-like domain-containing protein" evidence="10">
    <location>
        <begin position="19"/>
        <end position="430"/>
    </location>
</feature>
<keyword evidence="3 10" id="KW-0732">Signal</keyword>
<dbReference type="InterPro" id="IPR052051">
    <property type="entry name" value="TCR_complex_component"/>
</dbReference>
<dbReference type="InterPro" id="IPR003599">
    <property type="entry name" value="Ig_sub"/>
</dbReference>
<feature type="transmembrane region" description="Helical" evidence="9">
    <location>
        <begin position="256"/>
        <end position="278"/>
    </location>
</feature>
<evidence type="ECO:0000256" key="10">
    <source>
        <dbReference type="SAM" id="SignalP"/>
    </source>
</evidence>
<dbReference type="Gene3D" id="2.60.40.10">
    <property type="entry name" value="Immunoglobulins"/>
    <property type="match status" value="2"/>
</dbReference>
<dbReference type="EMBL" id="VEVO01000007">
    <property type="protein sequence ID" value="KAF0040096.1"/>
    <property type="molecule type" value="Genomic_DNA"/>
</dbReference>
<feature type="domain" description="Ig-like" evidence="11">
    <location>
        <begin position="30"/>
        <end position="105"/>
    </location>
</feature>
<evidence type="ECO:0000313" key="12">
    <source>
        <dbReference type="EMBL" id="KAF0040096.1"/>
    </source>
</evidence>
<keyword evidence="9" id="KW-1133">Transmembrane helix</keyword>
<dbReference type="InterPro" id="IPR036179">
    <property type="entry name" value="Ig-like_dom_sf"/>
</dbReference>
<evidence type="ECO:0000256" key="6">
    <source>
        <dbReference type="ARBA" id="ARBA00023157"/>
    </source>
</evidence>